<gene>
    <name evidence="3" type="primary">TAN1</name>
    <name evidence="3" type="ORF">DEBR0S1_21638G</name>
</gene>
<dbReference type="PANTHER" id="PTHR13452">
    <property type="entry name" value="THUMP DOMAIN CONTAINING PROTEIN 1-RELATED"/>
    <property type="match status" value="1"/>
</dbReference>
<dbReference type="Gene3D" id="3.30.2300.10">
    <property type="entry name" value="THUMP superfamily"/>
    <property type="match status" value="1"/>
</dbReference>
<dbReference type="Pfam" id="PF02926">
    <property type="entry name" value="THUMP"/>
    <property type="match status" value="1"/>
</dbReference>
<keyword evidence="4" id="KW-1185">Reference proteome</keyword>
<dbReference type="CDD" id="cd11717">
    <property type="entry name" value="THUMP_THUMPD1_like"/>
    <property type="match status" value="1"/>
</dbReference>
<reference evidence="3 4" key="1">
    <citation type="submission" date="2019-07" db="EMBL/GenBank/DDBJ databases">
        <authorList>
            <person name="Friedrich A."/>
            <person name="Schacherer J."/>
        </authorList>
    </citation>
    <scope>NUCLEOTIDE SEQUENCE [LARGE SCALE GENOMIC DNA]</scope>
</reference>
<dbReference type="PANTHER" id="PTHR13452:SF10">
    <property type="entry name" value="THUMP DOMAIN-CONTAINING PROTEIN 1"/>
    <property type="match status" value="1"/>
</dbReference>
<evidence type="ECO:0000313" key="3">
    <source>
        <dbReference type="EMBL" id="VUG16632.1"/>
    </source>
</evidence>
<dbReference type="PROSITE" id="PS51165">
    <property type="entry name" value="THUMP"/>
    <property type="match status" value="1"/>
</dbReference>
<accession>A0A7D9CYM2</accession>
<keyword evidence="1" id="KW-0694">RNA-binding</keyword>
<sequence length="276" mass="31945">MGKRKWTGGKARSKRQRSGSLIEPGQYGIFVSCSRGREMKAAKEFKAVLFDKLEQLYPNFESNVADADKSEGKLEVEDEIEKELASLKKEAKGDNKRKLALEIPINADSLLFFHMRKPVVPSDFVVKFCESLRNSRIKNTKFVQRLTPIDRSCNANMEEFIKMAKLNLTPYIRPGMTYSVNMTRRDFSVIERDDFMKEIANILPGCELHYKNADIMIHVYCFKNNIGMSVTDYKIFEELSKFNLQQIYEKATGIQENRKNKHNSEDIKITVNTEKE</sequence>
<dbReference type="Proteomes" id="UP000478008">
    <property type="component" value="Unassembled WGS sequence"/>
</dbReference>
<dbReference type="InterPro" id="IPR040183">
    <property type="entry name" value="THUMPD1-like"/>
</dbReference>
<evidence type="ECO:0000256" key="2">
    <source>
        <dbReference type="SAM" id="MobiDB-lite"/>
    </source>
</evidence>
<dbReference type="GO" id="GO:0003723">
    <property type="term" value="F:RNA binding"/>
    <property type="evidence" value="ECO:0007669"/>
    <property type="project" value="UniProtKB-UniRule"/>
</dbReference>
<feature type="compositionally biased region" description="Basic residues" evidence="2">
    <location>
        <begin position="1"/>
        <end position="17"/>
    </location>
</feature>
<dbReference type="AlphaFoldDB" id="A0A7D9CYM2"/>
<feature type="region of interest" description="Disordered" evidence="2">
    <location>
        <begin position="1"/>
        <end position="20"/>
    </location>
</feature>
<protein>
    <submittedName>
        <fullName evidence="3">DEBR0S1_21638g1_1</fullName>
    </submittedName>
</protein>
<name>A0A7D9CYM2_DEKBR</name>
<dbReference type="GO" id="GO:0006400">
    <property type="term" value="P:tRNA modification"/>
    <property type="evidence" value="ECO:0007669"/>
    <property type="project" value="InterPro"/>
</dbReference>
<dbReference type="EMBL" id="CABFWN010000001">
    <property type="protein sequence ID" value="VUG16632.1"/>
    <property type="molecule type" value="Genomic_DNA"/>
</dbReference>
<dbReference type="InterPro" id="IPR004114">
    <property type="entry name" value="THUMP_dom"/>
</dbReference>
<evidence type="ECO:0000256" key="1">
    <source>
        <dbReference type="PROSITE-ProRule" id="PRU00529"/>
    </source>
</evidence>
<evidence type="ECO:0000313" key="4">
    <source>
        <dbReference type="Proteomes" id="UP000478008"/>
    </source>
</evidence>
<organism evidence="3 4">
    <name type="scientific">Dekkera bruxellensis</name>
    <name type="common">Brettanomyces custersii</name>
    <dbReference type="NCBI Taxonomy" id="5007"/>
    <lineage>
        <taxon>Eukaryota</taxon>
        <taxon>Fungi</taxon>
        <taxon>Dikarya</taxon>
        <taxon>Ascomycota</taxon>
        <taxon>Saccharomycotina</taxon>
        <taxon>Pichiomycetes</taxon>
        <taxon>Pichiales</taxon>
        <taxon>Pichiaceae</taxon>
        <taxon>Brettanomyces</taxon>
    </lineage>
</organism>
<proteinExistence type="predicted"/>
<dbReference type="SUPFAM" id="SSF143437">
    <property type="entry name" value="THUMP domain-like"/>
    <property type="match status" value="1"/>
</dbReference>